<dbReference type="GO" id="GO:0007411">
    <property type="term" value="P:axon guidance"/>
    <property type="evidence" value="ECO:0007669"/>
    <property type="project" value="TreeGrafter"/>
</dbReference>
<dbReference type="SUPFAM" id="SSF48726">
    <property type="entry name" value="Immunoglobulin"/>
    <property type="match status" value="1"/>
</dbReference>
<feature type="region of interest" description="Disordered" evidence="7">
    <location>
        <begin position="700"/>
        <end position="755"/>
    </location>
</feature>
<keyword evidence="4" id="KW-1015">Disulfide bond</keyword>
<evidence type="ECO:0000256" key="8">
    <source>
        <dbReference type="SAM" id="Phobius"/>
    </source>
</evidence>
<dbReference type="InterPro" id="IPR036179">
    <property type="entry name" value="Ig-like_dom_sf"/>
</dbReference>
<keyword evidence="8" id="KW-1133">Transmembrane helix</keyword>
<feature type="domain" description="Ig-like" evidence="10">
    <location>
        <begin position="558"/>
        <end position="634"/>
    </location>
</feature>
<comment type="subcellular location">
    <subcellularLocation>
        <location evidence="1">Membrane</location>
    </subcellularLocation>
</comment>
<keyword evidence="5" id="KW-0325">Glycoprotein</keyword>
<proteinExistence type="inferred from homology"/>
<dbReference type="GO" id="GO:0030335">
    <property type="term" value="P:positive regulation of cell migration"/>
    <property type="evidence" value="ECO:0007669"/>
    <property type="project" value="TreeGrafter"/>
</dbReference>
<name>A0A3Q2DSA7_CYPVA</name>
<protein>
    <submittedName>
        <fullName evidence="12">Semaphorin 4e</fullName>
    </submittedName>
</protein>
<accession>A0A3Q2DSA7</accession>
<evidence type="ECO:0000256" key="1">
    <source>
        <dbReference type="ARBA" id="ARBA00004370"/>
    </source>
</evidence>
<dbReference type="Gene3D" id="2.60.40.10">
    <property type="entry name" value="Immunoglobulins"/>
    <property type="match status" value="1"/>
</dbReference>
<dbReference type="PANTHER" id="PTHR11036:SF135">
    <property type="entry name" value="SEMAPHORIN 4D ISOFORM X1-RELATED"/>
    <property type="match status" value="1"/>
</dbReference>
<dbReference type="GeneID" id="107103193"/>
<dbReference type="Pfam" id="PF01437">
    <property type="entry name" value="PSI"/>
    <property type="match status" value="1"/>
</dbReference>
<dbReference type="GO" id="GO:0005615">
    <property type="term" value="C:extracellular space"/>
    <property type="evidence" value="ECO:0007669"/>
    <property type="project" value="TreeGrafter"/>
</dbReference>
<reference evidence="12" key="2">
    <citation type="submission" date="2025-09" db="UniProtKB">
        <authorList>
            <consortium name="Ensembl"/>
        </authorList>
    </citation>
    <scope>IDENTIFICATION</scope>
</reference>
<dbReference type="GO" id="GO:0000122">
    <property type="term" value="P:negative regulation of transcription by RNA polymerase II"/>
    <property type="evidence" value="ECO:0007669"/>
    <property type="project" value="TreeGrafter"/>
</dbReference>
<feature type="transmembrane region" description="Helical" evidence="8">
    <location>
        <begin position="663"/>
        <end position="683"/>
    </location>
</feature>
<evidence type="ECO:0000256" key="3">
    <source>
        <dbReference type="ARBA" id="ARBA00023136"/>
    </source>
</evidence>
<feature type="domain" description="Sema" evidence="11">
    <location>
        <begin position="27"/>
        <end position="504"/>
    </location>
</feature>
<dbReference type="STRING" id="28743.ENSCVAP00000022776"/>
<evidence type="ECO:0000313" key="12">
    <source>
        <dbReference type="Ensembl" id="ENSCVAP00000022776.1"/>
    </source>
</evidence>
<keyword evidence="9" id="KW-0732">Signal</keyword>
<dbReference type="OMA" id="RDHTREF"/>
<evidence type="ECO:0000256" key="5">
    <source>
        <dbReference type="ARBA" id="ARBA00023180"/>
    </source>
</evidence>
<keyword evidence="13" id="KW-1185">Reference proteome</keyword>
<reference evidence="12" key="1">
    <citation type="submission" date="2025-08" db="UniProtKB">
        <authorList>
            <consortium name="Ensembl"/>
        </authorList>
    </citation>
    <scope>IDENTIFICATION</scope>
</reference>
<feature type="chain" id="PRO_5018677694" evidence="9">
    <location>
        <begin position="21"/>
        <end position="755"/>
    </location>
</feature>
<feature type="compositionally biased region" description="Basic and acidic residues" evidence="7">
    <location>
        <begin position="700"/>
        <end position="713"/>
    </location>
</feature>
<dbReference type="RefSeq" id="XP_015258243.1">
    <property type="nucleotide sequence ID" value="XM_015402757.1"/>
</dbReference>
<dbReference type="InterPro" id="IPR027231">
    <property type="entry name" value="Semaphorin"/>
</dbReference>
<dbReference type="GO" id="GO:0005886">
    <property type="term" value="C:plasma membrane"/>
    <property type="evidence" value="ECO:0007669"/>
    <property type="project" value="TreeGrafter"/>
</dbReference>
<dbReference type="PANTHER" id="PTHR11036">
    <property type="entry name" value="SEMAPHORIN"/>
    <property type="match status" value="1"/>
</dbReference>
<dbReference type="Pfam" id="PF01403">
    <property type="entry name" value="Sema"/>
    <property type="match status" value="1"/>
</dbReference>
<dbReference type="GO" id="GO:0001755">
    <property type="term" value="P:neural crest cell migration"/>
    <property type="evidence" value="ECO:0007669"/>
    <property type="project" value="TreeGrafter"/>
</dbReference>
<evidence type="ECO:0000256" key="9">
    <source>
        <dbReference type="SAM" id="SignalP"/>
    </source>
</evidence>
<dbReference type="InterPro" id="IPR002165">
    <property type="entry name" value="Plexin_repeat"/>
</dbReference>
<dbReference type="AlphaFoldDB" id="A0A3Q2DSA7"/>
<evidence type="ECO:0000256" key="6">
    <source>
        <dbReference type="PROSITE-ProRule" id="PRU00352"/>
    </source>
</evidence>
<dbReference type="InterPro" id="IPR013783">
    <property type="entry name" value="Ig-like_fold"/>
</dbReference>
<dbReference type="Ensembl" id="ENSCVAT00000008454.1">
    <property type="protein sequence ID" value="ENSCVAP00000022776.1"/>
    <property type="gene ID" value="ENSCVAG00000005657.1"/>
</dbReference>
<keyword evidence="3 8" id="KW-0472">Membrane</keyword>
<dbReference type="SUPFAM" id="SSF103575">
    <property type="entry name" value="Plexin repeat"/>
    <property type="match status" value="1"/>
</dbReference>
<dbReference type="Gene3D" id="2.130.10.10">
    <property type="entry name" value="YVTN repeat-like/Quinoprotein amine dehydrogenase"/>
    <property type="match status" value="1"/>
</dbReference>
<comment type="caution">
    <text evidence="6">Lacks conserved residue(s) required for the propagation of feature annotation.</text>
</comment>
<evidence type="ECO:0000259" key="11">
    <source>
        <dbReference type="PROSITE" id="PS51004"/>
    </source>
</evidence>
<dbReference type="GeneTree" id="ENSGT00940000165656"/>
<dbReference type="InterPro" id="IPR016201">
    <property type="entry name" value="PSI"/>
</dbReference>
<dbReference type="PROSITE" id="PS50835">
    <property type="entry name" value="IG_LIKE"/>
    <property type="match status" value="1"/>
</dbReference>
<dbReference type="InterPro" id="IPR007110">
    <property type="entry name" value="Ig-like_dom"/>
</dbReference>
<dbReference type="GO" id="GO:0071526">
    <property type="term" value="P:semaphorin-plexin signaling pathway"/>
    <property type="evidence" value="ECO:0007669"/>
    <property type="project" value="TreeGrafter"/>
</dbReference>
<dbReference type="Gene3D" id="3.30.1680.10">
    <property type="entry name" value="ligand-binding face of the semaphorins, domain 2"/>
    <property type="match status" value="1"/>
</dbReference>
<comment type="similarity">
    <text evidence="2">Belongs to the semaphorin family.</text>
</comment>
<sequence>MHPLLSLSVFGLLLLPVALMLVEDSPLESVPHRSVPYQSNNTLLFREEGVFDYSTMLLREDLDLLVVGARGEVFALNLTDVTKKISSAKWEVSKQQVSECKRKGKNEETDCKNYIRVLHKREDGRMYVCGTNAFDPECHYMSFSDGKLTLQKKAEDGKGKCPFDPFQRHASIMIENDLYSATSMNFLGSEPVLMRSAPSSIRTEIKSSWLYDPNFVSMAWMPESKQSEDGDDDKVYLFFSETAVEYDCYRKLVVSRVARVCKGDLGGERTLQKRWTSFLKARLDCPIPGYRLPFIIQDSYRWCDSSRHWKDCIFYAVFTPQSEISDISAVCAYRMSDISKVFSEGKYKTPASVETSFIKWVIFSGEVPVPRPGACINNEARKMGINQTLQLPDRTLQFIRDKPLMDQAIEPIGGVPVLSRRGAKFTQIIVNQVQALDGEKYNVMFIGTDQGTLLKAFRYSDGEMIIIEEVQLFSSPQPVKILQFSNKTGQIYAGSDVGVVQLSPANCERSSTCKGCVSARDPYCGWDSNKGKCVSLSGSQSTLIQNMNGNSFDCKDEPAEPSPRTISLGEKVELNCPSLSNLAKLLWMKDDHELQYSPQNGPLILNGLANDAGLYRCFSVEKNKTGEHRTLVASYQVSIDSKRSDKTGVTSVPQPQSSSASHTGLICVIIFLACCILLLLTWMSCKSRLRLLWDGMKGKKDEQQQTPDQEAKQPSEPLVAKTLNNHNSAGGDSAETDAQTVHLSSMQFIDDESSV</sequence>
<evidence type="ECO:0000256" key="2">
    <source>
        <dbReference type="ARBA" id="ARBA00009492"/>
    </source>
</evidence>
<dbReference type="InterPro" id="IPR036352">
    <property type="entry name" value="Semap_dom_sf"/>
</dbReference>
<feature type="compositionally biased region" description="Polar residues" evidence="7">
    <location>
        <begin position="722"/>
        <end position="747"/>
    </location>
</feature>
<dbReference type="GO" id="GO:0030215">
    <property type="term" value="F:semaphorin receptor binding"/>
    <property type="evidence" value="ECO:0007669"/>
    <property type="project" value="InterPro"/>
</dbReference>
<evidence type="ECO:0000313" key="13">
    <source>
        <dbReference type="Proteomes" id="UP000265020"/>
    </source>
</evidence>
<dbReference type="InterPro" id="IPR015943">
    <property type="entry name" value="WD40/YVTN_repeat-like_dom_sf"/>
</dbReference>
<dbReference type="KEGG" id="cvg:107103193"/>
<dbReference type="GO" id="GO:0043931">
    <property type="term" value="P:ossification involved in bone maturation"/>
    <property type="evidence" value="ECO:0007669"/>
    <property type="project" value="TreeGrafter"/>
</dbReference>
<dbReference type="PROSITE" id="PS51004">
    <property type="entry name" value="SEMA"/>
    <property type="match status" value="1"/>
</dbReference>
<keyword evidence="8" id="KW-0812">Transmembrane</keyword>
<dbReference type="OrthoDB" id="9988752at2759"/>
<dbReference type="Proteomes" id="UP000265020">
    <property type="component" value="Unassembled WGS sequence"/>
</dbReference>
<dbReference type="SUPFAM" id="SSF101912">
    <property type="entry name" value="Sema domain"/>
    <property type="match status" value="1"/>
</dbReference>
<dbReference type="GO" id="GO:0045499">
    <property type="term" value="F:chemorepellent activity"/>
    <property type="evidence" value="ECO:0007669"/>
    <property type="project" value="TreeGrafter"/>
</dbReference>
<dbReference type="SMART" id="SM00630">
    <property type="entry name" value="Sema"/>
    <property type="match status" value="1"/>
</dbReference>
<evidence type="ECO:0000256" key="4">
    <source>
        <dbReference type="ARBA" id="ARBA00023157"/>
    </source>
</evidence>
<evidence type="ECO:0000256" key="7">
    <source>
        <dbReference type="SAM" id="MobiDB-lite"/>
    </source>
</evidence>
<evidence type="ECO:0000259" key="10">
    <source>
        <dbReference type="PROSITE" id="PS50835"/>
    </source>
</evidence>
<organism evidence="12 13">
    <name type="scientific">Cyprinodon variegatus</name>
    <name type="common">Sheepshead minnow</name>
    <dbReference type="NCBI Taxonomy" id="28743"/>
    <lineage>
        <taxon>Eukaryota</taxon>
        <taxon>Metazoa</taxon>
        <taxon>Chordata</taxon>
        <taxon>Craniata</taxon>
        <taxon>Vertebrata</taxon>
        <taxon>Euteleostomi</taxon>
        <taxon>Actinopterygii</taxon>
        <taxon>Neopterygii</taxon>
        <taxon>Teleostei</taxon>
        <taxon>Neoteleostei</taxon>
        <taxon>Acanthomorphata</taxon>
        <taxon>Ovalentaria</taxon>
        <taxon>Atherinomorphae</taxon>
        <taxon>Cyprinodontiformes</taxon>
        <taxon>Cyprinodontidae</taxon>
        <taxon>Cyprinodon</taxon>
    </lineage>
</organism>
<feature type="signal peptide" evidence="9">
    <location>
        <begin position="1"/>
        <end position="20"/>
    </location>
</feature>
<dbReference type="FunFam" id="2.130.10.10:FF:001703">
    <property type="entry name" value="Semaphorin 4e"/>
    <property type="match status" value="1"/>
</dbReference>
<dbReference type="SMART" id="SM00423">
    <property type="entry name" value="PSI"/>
    <property type="match status" value="1"/>
</dbReference>
<dbReference type="InterPro" id="IPR001627">
    <property type="entry name" value="Semap_dom"/>
</dbReference>